<name>A0ACB9FXS7_9ASTR</name>
<evidence type="ECO:0000313" key="2">
    <source>
        <dbReference type="Proteomes" id="UP001056120"/>
    </source>
</evidence>
<protein>
    <submittedName>
        <fullName evidence="1">Uncharacterized protein</fullName>
    </submittedName>
</protein>
<evidence type="ECO:0000313" key="1">
    <source>
        <dbReference type="EMBL" id="KAI3776018.1"/>
    </source>
</evidence>
<organism evidence="1 2">
    <name type="scientific">Smallanthus sonchifolius</name>
    <dbReference type="NCBI Taxonomy" id="185202"/>
    <lineage>
        <taxon>Eukaryota</taxon>
        <taxon>Viridiplantae</taxon>
        <taxon>Streptophyta</taxon>
        <taxon>Embryophyta</taxon>
        <taxon>Tracheophyta</taxon>
        <taxon>Spermatophyta</taxon>
        <taxon>Magnoliopsida</taxon>
        <taxon>eudicotyledons</taxon>
        <taxon>Gunneridae</taxon>
        <taxon>Pentapetalae</taxon>
        <taxon>asterids</taxon>
        <taxon>campanulids</taxon>
        <taxon>Asterales</taxon>
        <taxon>Asteraceae</taxon>
        <taxon>Asteroideae</taxon>
        <taxon>Heliantheae alliance</taxon>
        <taxon>Millerieae</taxon>
        <taxon>Smallanthus</taxon>
    </lineage>
</organism>
<comment type="caution">
    <text evidence="1">The sequence shown here is derived from an EMBL/GenBank/DDBJ whole genome shotgun (WGS) entry which is preliminary data.</text>
</comment>
<keyword evidence="2" id="KW-1185">Reference proteome</keyword>
<dbReference type="EMBL" id="CM042032">
    <property type="protein sequence ID" value="KAI3776018.1"/>
    <property type="molecule type" value="Genomic_DNA"/>
</dbReference>
<dbReference type="Proteomes" id="UP001056120">
    <property type="component" value="Linkage Group LG15"/>
</dbReference>
<sequence>MSDHVPVIEIPDTDTKTEVPPYDTFATSFQNTFQDIDGYGNYWLWETGNETETTDELGHEAPVVEAQAADELDHEAPVVEVQVDDEPGHEAPAVVEPIQTDSIASTHSTRPSREIRIVYTRRKRKPETGPVLSLSLKRRGRMACLPLRLLMQSMVGQLTFLEEDKVIEYDIRNQLHFRTSDLESERAEMKKKLHVESQKVEAAEASLVAAQQQMVTMGENVEAAVALATTCLMMFVVMIRAGGIARFPH</sequence>
<reference evidence="2" key="1">
    <citation type="journal article" date="2022" name="Mol. Ecol. Resour.">
        <title>The genomes of chicory, endive, great burdock and yacon provide insights into Asteraceae palaeo-polyploidization history and plant inulin production.</title>
        <authorList>
            <person name="Fan W."/>
            <person name="Wang S."/>
            <person name="Wang H."/>
            <person name="Wang A."/>
            <person name="Jiang F."/>
            <person name="Liu H."/>
            <person name="Zhao H."/>
            <person name="Xu D."/>
            <person name="Zhang Y."/>
        </authorList>
    </citation>
    <scope>NUCLEOTIDE SEQUENCE [LARGE SCALE GENOMIC DNA]</scope>
    <source>
        <strain evidence="2">cv. Yunnan</strain>
    </source>
</reference>
<gene>
    <name evidence="1" type="ORF">L1987_45778</name>
</gene>
<accession>A0ACB9FXS7</accession>
<reference evidence="1 2" key="2">
    <citation type="journal article" date="2022" name="Mol. Ecol. Resour.">
        <title>The genomes of chicory, endive, great burdock and yacon provide insights into Asteraceae paleo-polyploidization history and plant inulin production.</title>
        <authorList>
            <person name="Fan W."/>
            <person name="Wang S."/>
            <person name="Wang H."/>
            <person name="Wang A."/>
            <person name="Jiang F."/>
            <person name="Liu H."/>
            <person name="Zhao H."/>
            <person name="Xu D."/>
            <person name="Zhang Y."/>
        </authorList>
    </citation>
    <scope>NUCLEOTIDE SEQUENCE [LARGE SCALE GENOMIC DNA]</scope>
    <source>
        <strain evidence="2">cv. Yunnan</strain>
        <tissue evidence="1">Leaves</tissue>
    </source>
</reference>
<proteinExistence type="predicted"/>